<evidence type="ECO:0000256" key="7">
    <source>
        <dbReference type="ARBA" id="ARBA00023163"/>
    </source>
</evidence>
<dbReference type="Gene3D" id="6.10.250.980">
    <property type="match status" value="1"/>
</dbReference>
<dbReference type="SMART" id="SM00353">
    <property type="entry name" value="HLH"/>
    <property type="match status" value="1"/>
</dbReference>
<dbReference type="AlphaFoldDB" id="A0A4X2JT47"/>
<dbReference type="GeneID" id="114044916"/>
<dbReference type="Ensembl" id="ENSVURT00010003068.1">
    <property type="protein sequence ID" value="ENSVURP00010002709.1"/>
    <property type="gene ID" value="ENSVURG00010002224.1"/>
</dbReference>
<keyword evidence="4" id="KW-0914">Notch signaling pathway</keyword>
<dbReference type="GO" id="GO:0072359">
    <property type="term" value="P:circulatory system development"/>
    <property type="evidence" value="ECO:0007669"/>
    <property type="project" value="UniProtKB-ARBA"/>
</dbReference>
<dbReference type="STRING" id="29139.ENSVURP00010002709"/>
<dbReference type="GO" id="GO:0050683">
    <property type="term" value="F:AF-1 domain binding"/>
    <property type="evidence" value="ECO:0007669"/>
    <property type="project" value="Ensembl"/>
</dbReference>
<dbReference type="FunFam" id="4.10.280.10:FF:000012">
    <property type="entry name" value="hairy/enhancer-of-split related with YRPW motif protein 1"/>
    <property type="match status" value="1"/>
</dbReference>
<keyword evidence="2" id="KW-0217">Developmental protein</keyword>
<feature type="domain" description="Orange" evidence="12">
    <location>
        <begin position="119"/>
        <end position="151"/>
    </location>
</feature>
<dbReference type="InterPro" id="IPR011598">
    <property type="entry name" value="bHLH_dom"/>
</dbReference>
<dbReference type="PROSITE" id="PS51054">
    <property type="entry name" value="ORANGE"/>
    <property type="match status" value="1"/>
</dbReference>
<feature type="compositionally biased region" description="Polar residues" evidence="10">
    <location>
        <begin position="26"/>
        <end position="41"/>
    </location>
</feature>
<reference evidence="13" key="3">
    <citation type="submission" date="2025-09" db="UniProtKB">
        <authorList>
            <consortium name="Ensembl"/>
        </authorList>
    </citation>
    <scope>IDENTIFICATION</scope>
</reference>
<dbReference type="OMA" id="AFPVWPW"/>
<keyword evidence="5" id="KW-0805">Transcription regulation</keyword>
<dbReference type="GO" id="GO:0046983">
    <property type="term" value="F:protein dimerization activity"/>
    <property type="evidence" value="ECO:0007669"/>
    <property type="project" value="InterPro"/>
</dbReference>
<dbReference type="GO" id="GO:0005634">
    <property type="term" value="C:nucleus"/>
    <property type="evidence" value="ECO:0007669"/>
    <property type="project" value="UniProtKB-SubCell"/>
</dbReference>
<reference evidence="13" key="2">
    <citation type="submission" date="2025-08" db="UniProtKB">
        <authorList>
            <consortium name="Ensembl"/>
        </authorList>
    </citation>
    <scope>IDENTIFICATION</scope>
</reference>
<dbReference type="GO" id="GO:0007219">
    <property type="term" value="P:Notch signaling pathway"/>
    <property type="evidence" value="ECO:0007669"/>
    <property type="project" value="UniProtKB-KW"/>
</dbReference>
<dbReference type="Proteomes" id="UP000314987">
    <property type="component" value="Unassembled WGS sequence"/>
</dbReference>
<gene>
    <name evidence="13" type="primary">HEYL</name>
</gene>
<dbReference type="Gene3D" id="4.10.280.10">
    <property type="entry name" value="Helix-loop-helix DNA-binding domain"/>
    <property type="match status" value="1"/>
</dbReference>
<evidence type="ECO:0000256" key="6">
    <source>
        <dbReference type="ARBA" id="ARBA00023125"/>
    </source>
</evidence>
<feature type="region of interest" description="Disordered" evidence="10">
    <location>
        <begin position="237"/>
        <end position="261"/>
    </location>
</feature>
<dbReference type="CTD" id="26508"/>
<dbReference type="GO" id="GO:0003677">
    <property type="term" value="F:DNA binding"/>
    <property type="evidence" value="ECO:0007669"/>
    <property type="project" value="UniProtKB-KW"/>
</dbReference>
<accession>A0A4X2JT47</accession>
<dbReference type="InterPro" id="IPR003650">
    <property type="entry name" value="Orange_dom"/>
</dbReference>
<dbReference type="OrthoDB" id="6371181at2759"/>
<keyword evidence="3" id="KW-0678">Repressor</keyword>
<evidence type="ECO:0000256" key="10">
    <source>
        <dbReference type="SAM" id="MobiDB-lite"/>
    </source>
</evidence>
<dbReference type="GO" id="GO:0060766">
    <property type="term" value="P:negative regulation of androgen receptor signaling pathway"/>
    <property type="evidence" value="ECO:0007669"/>
    <property type="project" value="Ensembl"/>
</dbReference>
<dbReference type="SUPFAM" id="SSF158457">
    <property type="entry name" value="Orange domain-like"/>
    <property type="match status" value="1"/>
</dbReference>
<comment type="similarity">
    <text evidence="9">Belongs to the HEY family.</text>
</comment>
<dbReference type="GO" id="GO:0001227">
    <property type="term" value="F:DNA-binding transcription repressor activity, RNA polymerase II-specific"/>
    <property type="evidence" value="ECO:0007669"/>
    <property type="project" value="Ensembl"/>
</dbReference>
<dbReference type="Pfam" id="PF00010">
    <property type="entry name" value="HLH"/>
    <property type="match status" value="1"/>
</dbReference>
<dbReference type="PANTHER" id="PTHR10985">
    <property type="entry name" value="BASIC HELIX-LOOP-HELIX TRANSCRIPTION FACTOR, HES-RELATED"/>
    <property type="match status" value="1"/>
</dbReference>
<keyword evidence="14" id="KW-1185">Reference proteome</keyword>
<evidence type="ECO:0000313" key="13">
    <source>
        <dbReference type="Ensembl" id="ENSVURP00010002709.1"/>
    </source>
</evidence>
<dbReference type="SUPFAM" id="SSF47459">
    <property type="entry name" value="HLH, helix-loop-helix DNA-binding domain"/>
    <property type="match status" value="1"/>
</dbReference>
<dbReference type="GeneTree" id="ENSGT00940000161351"/>
<evidence type="ECO:0000256" key="5">
    <source>
        <dbReference type="ARBA" id="ARBA00023015"/>
    </source>
</evidence>
<proteinExistence type="inferred from homology"/>
<feature type="domain" description="BHLH" evidence="11">
    <location>
        <begin position="42"/>
        <end position="97"/>
    </location>
</feature>
<feature type="compositionally biased region" description="Low complexity" evidence="10">
    <location>
        <begin position="237"/>
        <end position="256"/>
    </location>
</feature>
<dbReference type="InterPro" id="IPR036638">
    <property type="entry name" value="HLH_DNA-bd_sf"/>
</dbReference>
<evidence type="ECO:0000256" key="4">
    <source>
        <dbReference type="ARBA" id="ARBA00022976"/>
    </source>
</evidence>
<evidence type="ECO:0000256" key="9">
    <source>
        <dbReference type="ARBA" id="ARBA00038262"/>
    </source>
</evidence>
<keyword evidence="6" id="KW-0238">DNA-binding</keyword>
<dbReference type="RefSeq" id="XP_027720498.1">
    <property type="nucleotide sequence ID" value="XM_027864697.1"/>
</dbReference>
<evidence type="ECO:0000256" key="1">
    <source>
        <dbReference type="ARBA" id="ARBA00004123"/>
    </source>
</evidence>
<dbReference type="GO" id="GO:0045944">
    <property type="term" value="P:positive regulation of transcription by RNA polymerase II"/>
    <property type="evidence" value="ECO:0007669"/>
    <property type="project" value="Ensembl"/>
</dbReference>
<protein>
    <submittedName>
        <fullName evidence="13">Hes related family bHLH transcription factor with YRPW motif like</fullName>
    </submittedName>
</protein>
<dbReference type="SMART" id="SM00511">
    <property type="entry name" value="ORANGE"/>
    <property type="match status" value="1"/>
</dbReference>
<reference evidence="14" key="1">
    <citation type="submission" date="2018-12" db="EMBL/GenBank/DDBJ databases">
        <authorList>
            <person name="Yazar S."/>
        </authorList>
    </citation>
    <scope>NUCLEOTIDE SEQUENCE [LARGE SCALE GENOMIC DNA]</scope>
</reference>
<evidence type="ECO:0000256" key="8">
    <source>
        <dbReference type="ARBA" id="ARBA00023242"/>
    </source>
</evidence>
<dbReference type="InterPro" id="IPR050370">
    <property type="entry name" value="HES_HEY"/>
</dbReference>
<sequence length="323" mass="34374">MKRLGEDSPSDTESDGTIDVGKEEYSQISGAHSPTTTSQMQARKKRRGIIEKRRRDRINSSLSELRRLVPTAFEKQGSSKLEKAEILQMTVDHLKMLRATGGSGLFDACALAVDYRSIGFRECLTEVGRYLGILEGQSSAEPIRLRLLSHLHNYIAEMAPSPGTATFLPCPAWPWAFPHTSSAASSQLPVPQQGPSPGLALVTASSLAYSIPMLRTAPLHRISGAILPARKSFLSHRVPASPRRARPAGRPASPASIPVGGAASRNSHIAAVLLSSSCSPSTGVPIPPAYTSPPALSPSAQGPTGRVGPARLCRSWTTEVGAF</sequence>
<keyword evidence="8" id="KW-0539">Nucleus</keyword>
<evidence type="ECO:0000256" key="2">
    <source>
        <dbReference type="ARBA" id="ARBA00022473"/>
    </source>
</evidence>
<evidence type="ECO:0000259" key="11">
    <source>
        <dbReference type="PROSITE" id="PS50888"/>
    </source>
</evidence>
<organism evidence="13 14">
    <name type="scientific">Vombatus ursinus</name>
    <name type="common">Common wombat</name>
    <dbReference type="NCBI Taxonomy" id="29139"/>
    <lineage>
        <taxon>Eukaryota</taxon>
        <taxon>Metazoa</taxon>
        <taxon>Chordata</taxon>
        <taxon>Craniata</taxon>
        <taxon>Vertebrata</taxon>
        <taxon>Euteleostomi</taxon>
        <taxon>Mammalia</taxon>
        <taxon>Metatheria</taxon>
        <taxon>Diprotodontia</taxon>
        <taxon>Vombatidae</taxon>
        <taxon>Vombatus</taxon>
    </lineage>
</organism>
<feature type="region of interest" description="Disordered" evidence="10">
    <location>
        <begin position="1"/>
        <end position="53"/>
    </location>
</feature>
<feature type="region of interest" description="Disordered" evidence="10">
    <location>
        <begin position="285"/>
        <end position="309"/>
    </location>
</feature>
<evidence type="ECO:0000256" key="3">
    <source>
        <dbReference type="ARBA" id="ARBA00022491"/>
    </source>
</evidence>
<keyword evidence="7" id="KW-0804">Transcription</keyword>
<dbReference type="PROSITE" id="PS50888">
    <property type="entry name" value="BHLH"/>
    <property type="match status" value="1"/>
</dbReference>
<dbReference type="Pfam" id="PF07527">
    <property type="entry name" value="Hairy_orange"/>
    <property type="match status" value="1"/>
</dbReference>
<name>A0A4X2JT47_VOMUR</name>
<comment type="subcellular location">
    <subcellularLocation>
        <location evidence="1">Nucleus</location>
    </subcellularLocation>
</comment>
<evidence type="ECO:0000313" key="14">
    <source>
        <dbReference type="Proteomes" id="UP000314987"/>
    </source>
</evidence>
<evidence type="ECO:0000259" key="12">
    <source>
        <dbReference type="PROSITE" id="PS51054"/>
    </source>
</evidence>